<keyword evidence="1" id="KW-0378">Hydrolase</keyword>
<dbReference type="Gene3D" id="3.30.450.20">
    <property type="entry name" value="PAS domain"/>
    <property type="match status" value="1"/>
</dbReference>
<sequence length="624" mass="67155">MTGPGGPSDPGFANAVLHSIGAGVFTMDTVGLITYVNPWAERLLDRSAAEMLGRDAHDLLHRRPDGDPVPREQCLMRAPLLGSRNPEEGSEEYFLRGDGTTLPIIWSTTPLMRAGHGEGLVVVFSDFSLHRDAESRAAAHTAALEALTGRLNLLADVSSVLLSGMDASAAMRRLLPLLVPELGDWAAVDLVDARSGAPERVAVRSPAHPRRARQLEGPLPLPARSQRPRSPVTGGTHSFLVDAADVRDPDAPLAVTHRILFERLGGQWAAVVPIRSRRHHYGALTVARAEGSPAPAETEVRLLADIGRRLALVLDNARLYYEQRNVAETMQRQLLAPLPQVDHLRMTARYLPAQSAMEIGGDWYDAFLLADGVMALVIGDVVGHNLQAAAHMAEVRNMLRALAWTHVEPPSMIMRRLDEAVTNTSDAPMATLVFARVEGPEGGPWRLHWVNAGHPPPLLITRDGGTRFLTGGHGPLIGMSATLHLGLSWPDAYEDLPADATLLLYTDGLVESRDRPIDAGLTKLRHHASVLARRLSGRSVDVFCDQLLQRLSPSGDDTALLALRLPAAGAGSPGDHSPPPPPQSSRSPAAPDRAAPGSVQEQAPVQDPTRRAGEELRIRSGPGE</sequence>
<dbReference type="InterPro" id="IPR029016">
    <property type="entry name" value="GAF-like_dom_sf"/>
</dbReference>
<dbReference type="Pfam" id="PF07228">
    <property type="entry name" value="SpoIIE"/>
    <property type="match status" value="1"/>
</dbReference>
<accession>A0ABP5WYR0</accession>
<dbReference type="InterPro" id="IPR013767">
    <property type="entry name" value="PAS_fold"/>
</dbReference>
<dbReference type="InterPro" id="IPR036457">
    <property type="entry name" value="PPM-type-like_dom_sf"/>
</dbReference>
<gene>
    <name evidence="4" type="ORF">GCM10010421_33490</name>
</gene>
<dbReference type="InterPro" id="IPR052016">
    <property type="entry name" value="Bact_Sigma-Reg"/>
</dbReference>
<dbReference type="RefSeq" id="WP_344604099.1">
    <property type="nucleotide sequence ID" value="NZ_BAAATK010000019.1"/>
</dbReference>
<dbReference type="SUPFAM" id="SSF55781">
    <property type="entry name" value="GAF domain-like"/>
    <property type="match status" value="1"/>
</dbReference>
<feature type="region of interest" description="Disordered" evidence="2">
    <location>
        <begin position="201"/>
        <end position="235"/>
    </location>
</feature>
<feature type="domain" description="PAS" evidence="3">
    <location>
        <begin position="16"/>
        <end position="61"/>
    </location>
</feature>
<dbReference type="InterPro" id="IPR035965">
    <property type="entry name" value="PAS-like_dom_sf"/>
</dbReference>
<dbReference type="Pfam" id="PF00989">
    <property type="entry name" value="PAS"/>
    <property type="match status" value="1"/>
</dbReference>
<proteinExistence type="predicted"/>
<dbReference type="PANTHER" id="PTHR43156:SF2">
    <property type="entry name" value="STAGE II SPORULATION PROTEIN E"/>
    <property type="match status" value="1"/>
</dbReference>
<organism evidence="4 5">
    <name type="scientific">Streptomyces glaucus</name>
    <dbReference type="NCBI Taxonomy" id="284029"/>
    <lineage>
        <taxon>Bacteria</taxon>
        <taxon>Bacillati</taxon>
        <taxon>Actinomycetota</taxon>
        <taxon>Actinomycetes</taxon>
        <taxon>Kitasatosporales</taxon>
        <taxon>Streptomycetaceae</taxon>
        <taxon>Streptomyces</taxon>
    </lineage>
</organism>
<dbReference type="Proteomes" id="UP001500460">
    <property type="component" value="Unassembled WGS sequence"/>
</dbReference>
<evidence type="ECO:0000256" key="2">
    <source>
        <dbReference type="SAM" id="MobiDB-lite"/>
    </source>
</evidence>
<dbReference type="SMART" id="SM00331">
    <property type="entry name" value="PP2C_SIG"/>
    <property type="match status" value="1"/>
</dbReference>
<reference evidence="5" key="1">
    <citation type="journal article" date="2019" name="Int. J. Syst. Evol. Microbiol.">
        <title>The Global Catalogue of Microorganisms (GCM) 10K type strain sequencing project: providing services to taxonomists for standard genome sequencing and annotation.</title>
        <authorList>
            <consortium name="The Broad Institute Genomics Platform"/>
            <consortium name="The Broad Institute Genome Sequencing Center for Infectious Disease"/>
            <person name="Wu L."/>
            <person name="Ma J."/>
        </authorList>
    </citation>
    <scope>NUCLEOTIDE SEQUENCE [LARGE SCALE GENOMIC DNA]</scope>
    <source>
        <strain evidence="5">JCM 6922</strain>
    </source>
</reference>
<evidence type="ECO:0000313" key="4">
    <source>
        <dbReference type="EMBL" id="GAA2440374.1"/>
    </source>
</evidence>
<dbReference type="SUPFAM" id="SSF81606">
    <property type="entry name" value="PP2C-like"/>
    <property type="match status" value="1"/>
</dbReference>
<dbReference type="Gene3D" id="3.60.40.10">
    <property type="entry name" value="PPM-type phosphatase domain"/>
    <property type="match status" value="1"/>
</dbReference>
<dbReference type="PANTHER" id="PTHR43156">
    <property type="entry name" value="STAGE II SPORULATION PROTEIN E-RELATED"/>
    <property type="match status" value="1"/>
</dbReference>
<dbReference type="InterPro" id="IPR000014">
    <property type="entry name" value="PAS"/>
</dbReference>
<name>A0ABP5WYR0_9ACTN</name>
<dbReference type="Gene3D" id="3.30.450.40">
    <property type="match status" value="1"/>
</dbReference>
<dbReference type="SMART" id="SM00091">
    <property type="entry name" value="PAS"/>
    <property type="match status" value="1"/>
</dbReference>
<feature type="region of interest" description="Disordered" evidence="2">
    <location>
        <begin position="567"/>
        <end position="624"/>
    </location>
</feature>
<dbReference type="CDD" id="cd00130">
    <property type="entry name" value="PAS"/>
    <property type="match status" value="1"/>
</dbReference>
<evidence type="ECO:0000313" key="5">
    <source>
        <dbReference type="Proteomes" id="UP001500460"/>
    </source>
</evidence>
<feature type="compositionally biased region" description="Low complexity" evidence="2">
    <location>
        <begin position="584"/>
        <end position="598"/>
    </location>
</feature>
<comment type="caution">
    <text evidence="4">The sequence shown here is derived from an EMBL/GenBank/DDBJ whole genome shotgun (WGS) entry which is preliminary data.</text>
</comment>
<dbReference type="PROSITE" id="PS50112">
    <property type="entry name" value="PAS"/>
    <property type="match status" value="1"/>
</dbReference>
<keyword evidence="5" id="KW-1185">Reference proteome</keyword>
<dbReference type="NCBIfam" id="TIGR00229">
    <property type="entry name" value="sensory_box"/>
    <property type="match status" value="1"/>
</dbReference>
<evidence type="ECO:0000259" key="3">
    <source>
        <dbReference type="PROSITE" id="PS50112"/>
    </source>
</evidence>
<feature type="compositionally biased region" description="Basic and acidic residues" evidence="2">
    <location>
        <begin position="608"/>
        <end position="618"/>
    </location>
</feature>
<evidence type="ECO:0000256" key="1">
    <source>
        <dbReference type="ARBA" id="ARBA00022801"/>
    </source>
</evidence>
<protein>
    <submittedName>
        <fullName evidence="4">SpoIIE family protein phosphatase</fullName>
    </submittedName>
</protein>
<dbReference type="EMBL" id="BAAATK010000019">
    <property type="protein sequence ID" value="GAA2440374.1"/>
    <property type="molecule type" value="Genomic_DNA"/>
</dbReference>
<dbReference type="SUPFAM" id="SSF55785">
    <property type="entry name" value="PYP-like sensor domain (PAS domain)"/>
    <property type="match status" value="1"/>
</dbReference>
<dbReference type="InterPro" id="IPR001932">
    <property type="entry name" value="PPM-type_phosphatase-like_dom"/>
</dbReference>